<dbReference type="AlphaFoldDB" id="R6TVH5"/>
<protein>
    <submittedName>
        <fullName evidence="2">Flp pilus assembly protein CpaB</fullName>
    </submittedName>
</protein>
<comment type="caution">
    <text evidence="2">The sequence shown here is derived from an EMBL/GenBank/DDBJ whole genome shotgun (WGS) entry which is preliminary data.</text>
</comment>
<evidence type="ECO:0000259" key="1">
    <source>
        <dbReference type="SMART" id="SM00858"/>
    </source>
</evidence>
<dbReference type="Pfam" id="PF08666">
    <property type="entry name" value="SAF"/>
    <property type="match status" value="1"/>
</dbReference>
<reference evidence="2" key="1">
    <citation type="submission" date="2012-11" db="EMBL/GenBank/DDBJ databases">
        <title>Dependencies among metagenomic species, viruses, plasmids and units of genetic variation.</title>
        <authorList>
            <person name="Nielsen H.B."/>
            <person name="Almeida M."/>
            <person name="Juncker A.S."/>
            <person name="Rasmussen S."/>
            <person name="Li J."/>
            <person name="Sunagawa S."/>
            <person name="Plichta D."/>
            <person name="Gautier L."/>
            <person name="Le Chatelier E."/>
            <person name="Peletier E."/>
            <person name="Bonde I."/>
            <person name="Nielsen T."/>
            <person name="Manichanh C."/>
            <person name="Arumugam M."/>
            <person name="Batto J."/>
            <person name="Santos M.B.Q.D."/>
            <person name="Blom N."/>
            <person name="Borruel N."/>
            <person name="Burgdorf K.S."/>
            <person name="Boumezbeur F."/>
            <person name="Casellas F."/>
            <person name="Dore J."/>
            <person name="Guarner F."/>
            <person name="Hansen T."/>
            <person name="Hildebrand F."/>
            <person name="Kaas R.S."/>
            <person name="Kennedy S."/>
            <person name="Kristiansen K."/>
            <person name="Kultima J.R."/>
            <person name="Leonard P."/>
            <person name="Levenez F."/>
            <person name="Lund O."/>
            <person name="Moumen B."/>
            <person name="Le Paslier D."/>
            <person name="Pons N."/>
            <person name="Pedersen O."/>
            <person name="Prifti E."/>
            <person name="Qin J."/>
            <person name="Raes J."/>
            <person name="Tap J."/>
            <person name="Tims S."/>
            <person name="Ussery D.W."/>
            <person name="Yamada T."/>
            <person name="MetaHit consortium"/>
            <person name="Renault P."/>
            <person name="Sicheritz-Ponten T."/>
            <person name="Bork P."/>
            <person name="Wang J."/>
            <person name="Brunak S."/>
            <person name="Ehrlich S.D."/>
        </authorList>
    </citation>
    <scope>NUCLEOTIDE SEQUENCE [LARGE SCALE GENOMIC DNA]</scope>
</reference>
<dbReference type="EMBL" id="CBFW010000436">
    <property type="protein sequence ID" value="CDC77448.1"/>
    <property type="molecule type" value="Genomic_DNA"/>
</dbReference>
<proteinExistence type="predicted"/>
<accession>R6TVH5</accession>
<evidence type="ECO:0000313" key="3">
    <source>
        <dbReference type="Proteomes" id="UP000017938"/>
    </source>
</evidence>
<gene>
    <name evidence="2" type="ORF">BN580_00441</name>
</gene>
<dbReference type="SMART" id="SM00858">
    <property type="entry name" value="SAF"/>
    <property type="match status" value="1"/>
</dbReference>
<feature type="domain" description="SAF" evidence="1">
    <location>
        <begin position="34"/>
        <end position="96"/>
    </location>
</feature>
<sequence>MKNRTIIGIICIVLALVVTFAVAPLVNKLADNRTDIVRLTGDVVQGHMISDTDIEVVTVGSYNLPTDVITKKEDVLGKFAAVDLKKGDYLLPGKVTSVFDSADDVFRTLDGTKQAISVTIQSFAGGLSGKLENGDIVQLAVYDNDTGKAILPGAFTYMRVITTTTDGGFDKDEVPVNDDGTVELPSTITLLANSAQIKLLVEYENSGKIHADLVYRGDAETAQKFLDAQDEYFKNLAETEKEDSETEEDEDEGGFDIVKYANDIINGKVPAYVPGGEVSDDE</sequence>
<dbReference type="STRING" id="1263015.BN580_00441"/>
<dbReference type="CDD" id="cd11614">
    <property type="entry name" value="SAF_CpaB_FlgA_like"/>
    <property type="match status" value="1"/>
</dbReference>
<name>R6TVH5_9BACT</name>
<evidence type="ECO:0000313" key="2">
    <source>
        <dbReference type="EMBL" id="CDC77448.1"/>
    </source>
</evidence>
<organism evidence="2 3">
    <name type="scientific">Candidatus Colimorpha enterica</name>
    <dbReference type="NCBI Taxonomy" id="3083063"/>
    <lineage>
        <taxon>Bacteria</taxon>
        <taxon>Pseudomonadati</taxon>
        <taxon>Bacteroidota</taxon>
        <taxon>Bacteroidia</taxon>
        <taxon>Bacteroidales</taxon>
        <taxon>Candidatus Colimorpha</taxon>
    </lineage>
</organism>
<dbReference type="Proteomes" id="UP000017938">
    <property type="component" value="Unassembled WGS sequence"/>
</dbReference>
<dbReference type="InterPro" id="IPR013974">
    <property type="entry name" value="SAF"/>
</dbReference>